<protein>
    <submittedName>
        <fullName evidence="1">Uncharacterized protein</fullName>
    </submittedName>
</protein>
<evidence type="ECO:0000313" key="1">
    <source>
        <dbReference type="EMBL" id="AQZ68542.1"/>
    </source>
</evidence>
<accession>A0A1V0AEL0</accession>
<dbReference type="Proteomes" id="UP000190797">
    <property type="component" value="Chromosome"/>
</dbReference>
<keyword evidence="2" id="KW-1185">Reference proteome</keyword>
<dbReference type="RefSeq" id="WP_080044924.1">
    <property type="nucleotide sequence ID" value="NZ_CP017717.1"/>
</dbReference>
<dbReference type="KEGG" id="noa:BKM31_50040"/>
<proteinExistence type="predicted"/>
<dbReference type="STRING" id="1909395.BKM31_50040"/>
<sequence length="86" mass="9816">MDEKVTYYAMVFSEDTPDAPSGLARRRILPGGGIVDEALHKDLQWHESDSIDDWRRGEASQDLIEISEADAQQVMERFRRMFGSGQ</sequence>
<dbReference type="AlphaFoldDB" id="A0A1V0AEL0"/>
<evidence type="ECO:0000313" key="2">
    <source>
        <dbReference type="Proteomes" id="UP000190797"/>
    </source>
</evidence>
<gene>
    <name evidence="1" type="ORF">BKM31_50040</name>
</gene>
<dbReference type="EMBL" id="CP017717">
    <property type="protein sequence ID" value="AQZ68542.1"/>
    <property type="molecule type" value="Genomic_DNA"/>
</dbReference>
<name>A0A1V0AEL0_9ACTN</name>
<dbReference type="OrthoDB" id="275232at2"/>
<organism evidence="1 2">
    <name type="scientific">[Actinomadura] parvosata subsp. kistnae</name>
    <dbReference type="NCBI Taxonomy" id="1909395"/>
    <lineage>
        <taxon>Bacteria</taxon>
        <taxon>Bacillati</taxon>
        <taxon>Actinomycetota</taxon>
        <taxon>Actinomycetes</taxon>
        <taxon>Streptosporangiales</taxon>
        <taxon>Streptosporangiaceae</taxon>
        <taxon>Nonomuraea</taxon>
    </lineage>
</organism>
<reference evidence="2" key="1">
    <citation type="journal article" date="2017" name="Med. Chem. Commun.">
        <title>Nonomuraea sp. ATCC 55076 harbours the largest actinomycete chromosome to date and the kistamicin biosynthetic gene cluster.</title>
        <authorList>
            <person name="Nazari B."/>
            <person name="Forneris C.C."/>
            <person name="Gibson M.I."/>
            <person name="Moon K."/>
            <person name="Schramma K.R."/>
            <person name="Seyedsayamdost M.R."/>
        </authorList>
    </citation>
    <scope>NUCLEOTIDE SEQUENCE [LARGE SCALE GENOMIC DNA]</scope>
    <source>
        <strain evidence="2">ATCC 55076</strain>
    </source>
</reference>